<dbReference type="VEuPathDB" id="PlasmoDB:PVW1_140078800"/>
<accession>A0A1G4E301</accession>
<feature type="region of interest" description="Disordered" evidence="1">
    <location>
        <begin position="202"/>
        <end position="310"/>
    </location>
</feature>
<keyword evidence="2" id="KW-1133">Transmembrane helix</keyword>
<gene>
    <name evidence="3" type="ORF">PVT01_000057800</name>
</gene>
<name>A0A1G4E301_PLAVI</name>
<dbReference type="EMBL" id="FLYH01000142">
    <property type="protein sequence ID" value="SCA59972.1"/>
    <property type="molecule type" value="Genomic_DNA"/>
</dbReference>
<feature type="compositionally biased region" description="Polar residues" evidence="1">
    <location>
        <begin position="270"/>
        <end position="279"/>
    </location>
</feature>
<evidence type="ECO:0000313" key="3">
    <source>
        <dbReference type="EMBL" id="SCA59972.1"/>
    </source>
</evidence>
<proteinExistence type="predicted"/>
<feature type="transmembrane region" description="Helical" evidence="2">
    <location>
        <begin position="380"/>
        <end position="405"/>
    </location>
</feature>
<keyword evidence="2" id="KW-0472">Membrane</keyword>
<keyword evidence="2" id="KW-0812">Transmembrane</keyword>
<protein>
    <submittedName>
        <fullName evidence="3">VIR protein</fullName>
    </submittedName>
</protein>
<reference evidence="3 4" key="1">
    <citation type="submission" date="2016-07" db="EMBL/GenBank/DDBJ databases">
        <authorList>
            <consortium name="Pathogen Informatics"/>
        </authorList>
    </citation>
    <scope>NUCLEOTIDE SEQUENCE [LARGE SCALE GENOMIC DNA]</scope>
</reference>
<evidence type="ECO:0000256" key="2">
    <source>
        <dbReference type="SAM" id="Phobius"/>
    </source>
</evidence>
<organism evidence="3 4">
    <name type="scientific">Plasmodium vivax</name>
    <name type="common">malaria parasite P. vivax</name>
    <dbReference type="NCBI Taxonomy" id="5855"/>
    <lineage>
        <taxon>Eukaryota</taxon>
        <taxon>Sar</taxon>
        <taxon>Alveolata</taxon>
        <taxon>Apicomplexa</taxon>
        <taxon>Aconoidasida</taxon>
        <taxon>Haemosporida</taxon>
        <taxon>Plasmodiidae</taxon>
        <taxon>Plasmodium</taxon>
        <taxon>Plasmodium (Plasmodium)</taxon>
    </lineage>
</organism>
<dbReference type="AlphaFoldDB" id="A0A1G4E301"/>
<dbReference type="VEuPathDB" id="PlasmoDB:PVX_121855"/>
<dbReference type="VEuPathDB" id="PlasmoDB:PVP01_1472100"/>
<feature type="compositionally biased region" description="Polar residues" evidence="1">
    <location>
        <begin position="208"/>
        <end position="260"/>
    </location>
</feature>
<dbReference type="Proteomes" id="UP000196402">
    <property type="component" value="Unassembled WGS sequence"/>
</dbReference>
<evidence type="ECO:0000256" key="1">
    <source>
        <dbReference type="SAM" id="MobiDB-lite"/>
    </source>
</evidence>
<dbReference type="VEuPathDB" id="PlasmoDB:PVPAM_060035900"/>
<evidence type="ECO:0000313" key="4">
    <source>
        <dbReference type="Proteomes" id="UP000196402"/>
    </source>
</evidence>
<sequence>MAPWPSISSSYIDNYRKYNEPQCITKYINYQQEIQKQIEALSDPKNFCTKCQKIKQEINEKNNELKNCYAYNLLKTKLINNYEINAFMKKCLEPSKCRYNEAYNVRNPPALKSKSETTCGRSNVCNRVTTPVKESAGKVQQVLNLSPPKTNVQERKEDINIKQPLAEEGGSTQANTILGPQNNISITNDPVVVQPEASDLKGILPSGATGQESIPKSAASASPNSLTSELGSSSNDSSPHVTPGSDSSTTAIAQQKNLETSSHESDQRSLQHVNGNPLSAQDIGGPTSQDQDSHERSPNGEDAAVITLGKGNPGNEVIANLLERITHLSGLPPLHTKFTDDTAGGDNHLNGGSLETPINVPLSDSTTGDNPEIKYKNYTAMALAPTGVIMLMTLLSKYTSLGMLFTKKRRNTRKDIKENIERILLLETPAKTEESSYSFAYSPSQYWEK</sequence>